<reference evidence="2 3" key="1">
    <citation type="submission" date="2020-03" db="EMBL/GenBank/DDBJ databases">
        <title>Genome mining and metabolic profiling illuminate the polycyclic tetramate macrolactams from Streptomyces koyangensis SCSIO 5802.</title>
        <authorList>
            <person name="Ding W."/>
        </authorList>
    </citation>
    <scope>NUCLEOTIDE SEQUENCE [LARGE SCALE GENOMIC DNA]</scope>
    <source>
        <strain evidence="2 3">SCSIO 5802</strain>
    </source>
</reference>
<dbReference type="Proteomes" id="UP000596311">
    <property type="component" value="Chromosome"/>
</dbReference>
<keyword evidence="3" id="KW-1185">Reference proteome</keyword>
<sequence>MAPDRSPDSIQSAIYRLVEGRTGHESRDNRTPGDPVVRRPDKGRYDTGDLYVRDPRTGRMTSIDEDVQMRG</sequence>
<name>A0ABX7ENN2_9ACTN</name>
<evidence type="ECO:0000256" key="1">
    <source>
        <dbReference type="SAM" id="MobiDB-lite"/>
    </source>
</evidence>
<feature type="region of interest" description="Disordered" evidence="1">
    <location>
        <begin position="18"/>
        <end position="71"/>
    </location>
</feature>
<organism evidence="2 3">
    <name type="scientific">Streptomyces koyangensis</name>
    <dbReference type="NCBI Taxonomy" id="188770"/>
    <lineage>
        <taxon>Bacteria</taxon>
        <taxon>Bacillati</taxon>
        <taxon>Actinomycetota</taxon>
        <taxon>Actinomycetes</taxon>
        <taxon>Kitasatosporales</taxon>
        <taxon>Streptomycetaceae</taxon>
        <taxon>Streptomyces</taxon>
        <taxon>Streptomyces aurantiacus group</taxon>
    </lineage>
</organism>
<dbReference type="RefSeq" id="WP_203216087.1">
    <property type="nucleotide sequence ID" value="NZ_CP049945.1"/>
</dbReference>
<evidence type="ECO:0000313" key="3">
    <source>
        <dbReference type="Proteomes" id="UP000596311"/>
    </source>
</evidence>
<feature type="compositionally biased region" description="Basic and acidic residues" evidence="1">
    <location>
        <begin position="18"/>
        <end position="57"/>
    </location>
</feature>
<gene>
    <name evidence="2" type="ORF">G9U55_26800</name>
</gene>
<protein>
    <submittedName>
        <fullName evidence="2">Uncharacterized protein</fullName>
    </submittedName>
</protein>
<evidence type="ECO:0000313" key="2">
    <source>
        <dbReference type="EMBL" id="QRF05417.1"/>
    </source>
</evidence>
<accession>A0ABX7ENN2</accession>
<proteinExistence type="predicted"/>
<dbReference type="EMBL" id="CP049945">
    <property type="protein sequence ID" value="QRF05417.1"/>
    <property type="molecule type" value="Genomic_DNA"/>
</dbReference>